<sequence length="335" mass="37709">MVAISFLFNGNAAPLNVNRPDKALNEDIMIYINGQRMTYEALKKADPRQDIIYLISHEHMKKHINYLKDLISHYDGVHAFIPYLKNIIKYCQRKLDGAKEKPYVTFNRAEFRTEYPAIFRGIDRTPLQPISPAYYRQVLLALHRFSDAPLQTQGFLMHTWMFLCQRVYEASITEMRTLGVANTAIRSPEKRNDTTPANTVVNGDTSSRNGTTVSGDNTPNAYELLYSTSAGNTSTSPYVIGSLGAWEPAPDPPLDNSNGSVETAGRSNDNAHGHQNASENEWDAECDDDDSFSNLCTQPEEPEEDDADWDAYFKSFLQRLKKIPRGNLRSGAPST</sequence>
<gene>
    <name evidence="2" type="ORF">BBBOND_0107630</name>
</gene>
<dbReference type="VEuPathDB" id="PiroplasmaDB:BBBOND_0107630"/>
<dbReference type="AlphaFoldDB" id="A0A061D9Q7"/>
<feature type="region of interest" description="Disordered" evidence="1">
    <location>
        <begin position="247"/>
        <end position="310"/>
    </location>
</feature>
<reference evidence="3" key="1">
    <citation type="journal article" date="2014" name="Nucleic Acids Res.">
        <title>The evolutionary dynamics of variant antigen genes in Babesia reveal a history of genomic innovation underlying host-parasite interaction.</title>
        <authorList>
            <person name="Jackson A.P."/>
            <person name="Otto T.D."/>
            <person name="Darby A."/>
            <person name="Ramaprasad A."/>
            <person name="Xia D."/>
            <person name="Echaide I.E."/>
            <person name="Farber M."/>
            <person name="Gahlot S."/>
            <person name="Gamble J."/>
            <person name="Gupta D."/>
            <person name="Gupta Y."/>
            <person name="Jackson L."/>
            <person name="Malandrin L."/>
            <person name="Malas T.B."/>
            <person name="Moussa E."/>
            <person name="Nair M."/>
            <person name="Reid A.J."/>
            <person name="Sanders M."/>
            <person name="Sharma J."/>
            <person name="Tracey A."/>
            <person name="Quail M.A."/>
            <person name="Weir W."/>
            <person name="Wastling J.M."/>
            <person name="Hall N."/>
            <person name="Willadsen P."/>
            <person name="Lingelbach K."/>
            <person name="Shiels B."/>
            <person name="Tait A."/>
            <person name="Berriman M."/>
            <person name="Allred D.R."/>
            <person name="Pain A."/>
        </authorList>
    </citation>
    <scope>NUCLEOTIDE SEQUENCE [LARGE SCALE GENOMIC DNA]</scope>
    <source>
        <strain evidence="3">Bond</strain>
    </source>
</reference>
<feature type="compositionally biased region" description="Acidic residues" evidence="1">
    <location>
        <begin position="280"/>
        <end position="291"/>
    </location>
</feature>
<dbReference type="EMBL" id="LK391707">
    <property type="protein sequence ID" value="CDR94465.1"/>
    <property type="molecule type" value="Genomic_DNA"/>
</dbReference>
<evidence type="ECO:0000313" key="3">
    <source>
        <dbReference type="Proteomes" id="UP000033188"/>
    </source>
</evidence>
<accession>A0A061D9Q7</accession>
<name>A0A061D9Q7_BABBI</name>
<evidence type="ECO:0000313" key="2">
    <source>
        <dbReference type="EMBL" id="CDR94465.1"/>
    </source>
</evidence>
<organism evidence="2 3">
    <name type="scientific">Babesia bigemina</name>
    <dbReference type="NCBI Taxonomy" id="5866"/>
    <lineage>
        <taxon>Eukaryota</taxon>
        <taxon>Sar</taxon>
        <taxon>Alveolata</taxon>
        <taxon>Apicomplexa</taxon>
        <taxon>Aconoidasida</taxon>
        <taxon>Piroplasmida</taxon>
        <taxon>Babesiidae</taxon>
        <taxon>Babesia</taxon>
    </lineage>
</organism>
<dbReference type="KEGG" id="bbig:BBBOND_0107630"/>
<feature type="compositionally biased region" description="Acidic residues" evidence="1">
    <location>
        <begin position="300"/>
        <end position="309"/>
    </location>
</feature>
<dbReference type="Proteomes" id="UP000033188">
    <property type="component" value="Chromosome 1"/>
</dbReference>
<protein>
    <submittedName>
        <fullName evidence="2">Uncharacterized protein</fullName>
    </submittedName>
</protein>
<dbReference type="OrthoDB" id="10420012at2759"/>
<feature type="compositionally biased region" description="Polar residues" evidence="1">
    <location>
        <begin position="255"/>
        <end position="279"/>
    </location>
</feature>
<dbReference type="RefSeq" id="XP_012766651.1">
    <property type="nucleotide sequence ID" value="XM_012911197.1"/>
</dbReference>
<keyword evidence="3" id="KW-1185">Reference proteome</keyword>
<feature type="compositionally biased region" description="Polar residues" evidence="1">
    <location>
        <begin position="194"/>
        <end position="217"/>
    </location>
</feature>
<evidence type="ECO:0000256" key="1">
    <source>
        <dbReference type="SAM" id="MobiDB-lite"/>
    </source>
</evidence>
<proteinExistence type="predicted"/>
<feature type="region of interest" description="Disordered" evidence="1">
    <location>
        <begin position="186"/>
        <end position="217"/>
    </location>
</feature>
<dbReference type="GeneID" id="24563006"/>